<evidence type="ECO:0000313" key="3">
    <source>
        <dbReference type="Proteomes" id="UP001140949"/>
    </source>
</evidence>
<gene>
    <name evidence="2" type="ORF">M6B38_413575</name>
</gene>
<feature type="region of interest" description="Disordered" evidence="1">
    <location>
        <begin position="51"/>
        <end position="72"/>
    </location>
</feature>
<evidence type="ECO:0000256" key="1">
    <source>
        <dbReference type="SAM" id="MobiDB-lite"/>
    </source>
</evidence>
<sequence length="106" mass="11791">MLRHRVSSLPVGRQRWRSMGLIQFGGGARRYDTRREGYDHALAWDDQRRCSGCGSGKASKGNSPRGSGRNGRTTRQVWCCLQRHRVEGLFTADAAKVSHVGFMGLG</sequence>
<name>A0AAX6FKS5_IRIPA</name>
<reference evidence="2" key="1">
    <citation type="journal article" date="2023" name="GigaByte">
        <title>Genome assembly of the bearded iris, Iris pallida Lam.</title>
        <authorList>
            <person name="Bruccoleri R.E."/>
            <person name="Oakeley E.J."/>
            <person name="Faust A.M.E."/>
            <person name="Altorfer M."/>
            <person name="Dessus-Babus S."/>
            <person name="Burckhardt D."/>
            <person name="Oertli M."/>
            <person name="Naumann U."/>
            <person name="Petersen F."/>
            <person name="Wong J."/>
        </authorList>
    </citation>
    <scope>NUCLEOTIDE SEQUENCE</scope>
    <source>
        <strain evidence="2">GSM-AAB239-AS_SAM_17_03QT</strain>
    </source>
</reference>
<dbReference type="Proteomes" id="UP001140949">
    <property type="component" value="Unassembled WGS sequence"/>
</dbReference>
<evidence type="ECO:0000313" key="2">
    <source>
        <dbReference type="EMBL" id="KAJ6816929.1"/>
    </source>
</evidence>
<dbReference type="EMBL" id="JANAVB010028000">
    <property type="protein sequence ID" value="KAJ6816929.1"/>
    <property type="molecule type" value="Genomic_DNA"/>
</dbReference>
<organism evidence="2 3">
    <name type="scientific">Iris pallida</name>
    <name type="common">Sweet iris</name>
    <dbReference type="NCBI Taxonomy" id="29817"/>
    <lineage>
        <taxon>Eukaryota</taxon>
        <taxon>Viridiplantae</taxon>
        <taxon>Streptophyta</taxon>
        <taxon>Embryophyta</taxon>
        <taxon>Tracheophyta</taxon>
        <taxon>Spermatophyta</taxon>
        <taxon>Magnoliopsida</taxon>
        <taxon>Liliopsida</taxon>
        <taxon>Asparagales</taxon>
        <taxon>Iridaceae</taxon>
        <taxon>Iridoideae</taxon>
        <taxon>Irideae</taxon>
        <taxon>Iris</taxon>
    </lineage>
</organism>
<dbReference type="AlphaFoldDB" id="A0AAX6FKS5"/>
<protein>
    <submittedName>
        <fullName evidence="2">Proline-rich receptor-like protein kinase PERK2</fullName>
    </submittedName>
</protein>
<dbReference type="GO" id="GO:0016301">
    <property type="term" value="F:kinase activity"/>
    <property type="evidence" value="ECO:0007669"/>
    <property type="project" value="UniProtKB-KW"/>
</dbReference>
<reference evidence="2" key="2">
    <citation type="submission" date="2023-04" db="EMBL/GenBank/DDBJ databases">
        <authorList>
            <person name="Bruccoleri R.E."/>
            <person name="Oakeley E.J."/>
            <person name="Faust A.-M."/>
            <person name="Dessus-Babus S."/>
            <person name="Altorfer M."/>
            <person name="Burckhardt D."/>
            <person name="Oertli M."/>
            <person name="Naumann U."/>
            <person name="Petersen F."/>
            <person name="Wong J."/>
        </authorList>
    </citation>
    <scope>NUCLEOTIDE SEQUENCE</scope>
    <source>
        <strain evidence="2">GSM-AAB239-AS_SAM_17_03QT</strain>
        <tissue evidence="2">Leaf</tissue>
    </source>
</reference>
<comment type="caution">
    <text evidence="2">The sequence shown here is derived from an EMBL/GenBank/DDBJ whole genome shotgun (WGS) entry which is preliminary data.</text>
</comment>
<keyword evidence="3" id="KW-1185">Reference proteome</keyword>
<keyword evidence="2" id="KW-0418">Kinase</keyword>
<proteinExistence type="predicted"/>
<keyword evidence="2" id="KW-0808">Transferase</keyword>
<accession>A0AAX6FKS5</accession>
<keyword evidence="2" id="KW-0675">Receptor</keyword>